<gene>
    <name evidence="2" type="ORF">E3T47_11320</name>
</gene>
<dbReference type="OrthoDB" id="5126515at2"/>
<evidence type="ECO:0000256" key="1">
    <source>
        <dbReference type="SAM" id="Phobius"/>
    </source>
</evidence>
<proteinExistence type="predicted"/>
<feature type="transmembrane region" description="Helical" evidence="1">
    <location>
        <begin position="83"/>
        <end position="102"/>
    </location>
</feature>
<sequence>MLLLTLGILAMGHAAHNGRVERMLTVATVATADSFGLIGVHAVISGLIGAPSPLQFSPVQLSLTLVGFVGLIALAARWLRDSWAASAACLLLLGLTLPGYFLTTFQIAPALVGYQSHDTTPFTETIVAASRIAAGIAMLVAAGMKQLFRRRAGAESIN</sequence>
<keyword evidence="1" id="KW-1133">Transmembrane helix</keyword>
<keyword evidence="1" id="KW-0472">Membrane</keyword>
<protein>
    <submittedName>
        <fullName evidence="2">Uncharacterized protein</fullName>
    </submittedName>
</protein>
<dbReference type="AlphaFoldDB" id="A0A4R9ANC0"/>
<dbReference type="EMBL" id="SOHK01000015">
    <property type="protein sequence ID" value="TFD65401.1"/>
    <property type="molecule type" value="Genomic_DNA"/>
</dbReference>
<keyword evidence="1" id="KW-0812">Transmembrane</keyword>
<comment type="caution">
    <text evidence="2">The sequence shown here is derived from an EMBL/GenBank/DDBJ whole genome shotgun (WGS) entry which is preliminary data.</text>
</comment>
<dbReference type="RefSeq" id="WP_134556153.1">
    <property type="nucleotide sequence ID" value="NZ_SOHK01000015.1"/>
</dbReference>
<accession>A0A4R9ANC0</accession>
<keyword evidence="3" id="KW-1185">Reference proteome</keyword>
<evidence type="ECO:0000313" key="2">
    <source>
        <dbReference type="EMBL" id="TFD65401.1"/>
    </source>
</evidence>
<evidence type="ECO:0000313" key="3">
    <source>
        <dbReference type="Proteomes" id="UP000298154"/>
    </source>
</evidence>
<feature type="transmembrane region" description="Helical" evidence="1">
    <location>
        <begin position="59"/>
        <end position="76"/>
    </location>
</feature>
<name>A0A4R9ANC0_9MICO</name>
<dbReference type="Proteomes" id="UP000298154">
    <property type="component" value="Unassembled WGS sequence"/>
</dbReference>
<organism evidence="2 3">
    <name type="scientific">Cryobacterium ruanii</name>
    <dbReference type="NCBI Taxonomy" id="1259197"/>
    <lineage>
        <taxon>Bacteria</taxon>
        <taxon>Bacillati</taxon>
        <taxon>Actinomycetota</taxon>
        <taxon>Actinomycetes</taxon>
        <taxon>Micrococcales</taxon>
        <taxon>Microbacteriaceae</taxon>
        <taxon>Cryobacterium</taxon>
    </lineage>
</organism>
<feature type="transmembrane region" description="Helical" evidence="1">
    <location>
        <begin position="122"/>
        <end position="142"/>
    </location>
</feature>
<reference evidence="2 3" key="1">
    <citation type="submission" date="2019-03" db="EMBL/GenBank/DDBJ databases">
        <title>Genomics of glacier-inhabiting Cryobacterium strains.</title>
        <authorList>
            <person name="Liu Q."/>
            <person name="Xin Y.-H."/>
        </authorList>
    </citation>
    <scope>NUCLEOTIDE SEQUENCE [LARGE SCALE GENOMIC DNA]</scope>
    <source>
        <strain evidence="2 3">Sr36</strain>
    </source>
</reference>